<organism evidence="9 10">
    <name type="scientific">Zhenpiania hominis</name>
    <dbReference type="NCBI Taxonomy" id="2763644"/>
    <lineage>
        <taxon>Bacteria</taxon>
        <taxon>Bacillati</taxon>
        <taxon>Bacillota</taxon>
        <taxon>Clostridia</taxon>
        <taxon>Peptostreptococcales</taxon>
        <taxon>Anaerovoracaceae</taxon>
        <taxon>Zhenpiania</taxon>
    </lineage>
</organism>
<keyword evidence="6 8" id="KW-0472">Membrane</keyword>
<reference evidence="9" key="1">
    <citation type="submission" date="2020-08" db="EMBL/GenBank/DDBJ databases">
        <title>Genome public.</title>
        <authorList>
            <person name="Liu C."/>
            <person name="Sun Q."/>
        </authorList>
    </citation>
    <scope>NUCLEOTIDE SEQUENCE</scope>
    <source>
        <strain evidence="9">BX12</strain>
    </source>
</reference>
<evidence type="ECO:0000256" key="5">
    <source>
        <dbReference type="ARBA" id="ARBA00022989"/>
    </source>
</evidence>
<evidence type="ECO:0000256" key="6">
    <source>
        <dbReference type="ARBA" id="ARBA00023136"/>
    </source>
</evidence>
<dbReference type="RefSeq" id="WP_187303621.1">
    <property type="nucleotide sequence ID" value="NZ_CBCTQH010000005.1"/>
</dbReference>
<evidence type="ECO:0000313" key="9">
    <source>
        <dbReference type="EMBL" id="MBC6680521.1"/>
    </source>
</evidence>
<evidence type="ECO:0000256" key="2">
    <source>
        <dbReference type="ARBA" id="ARBA00022475"/>
    </source>
</evidence>
<keyword evidence="2" id="KW-1003">Cell membrane</keyword>
<evidence type="ECO:0000256" key="8">
    <source>
        <dbReference type="SAM" id="Phobius"/>
    </source>
</evidence>
<keyword evidence="4 8" id="KW-0812">Transmembrane</keyword>
<comment type="subcellular location">
    <subcellularLocation>
        <location evidence="1">Cell membrane</location>
        <topology evidence="1">Single-pass type II membrane protein</topology>
    </subcellularLocation>
</comment>
<keyword evidence="7" id="KW-0131">Cell cycle</keyword>
<feature type="transmembrane region" description="Helical" evidence="8">
    <location>
        <begin position="45"/>
        <end position="69"/>
    </location>
</feature>
<evidence type="ECO:0000256" key="4">
    <source>
        <dbReference type="ARBA" id="ARBA00022692"/>
    </source>
</evidence>
<dbReference type="Pfam" id="PF04999">
    <property type="entry name" value="FtsL"/>
    <property type="match status" value="1"/>
</dbReference>
<accession>A0A923NK05</accession>
<protein>
    <submittedName>
        <fullName evidence="9">Cell division protein FtsL</fullName>
    </submittedName>
</protein>
<name>A0A923NK05_9FIRM</name>
<dbReference type="GO" id="GO:0051301">
    <property type="term" value="P:cell division"/>
    <property type="evidence" value="ECO:0007669"/>
    <property type="project" value="UniProtKB-KW"/>
</dbReference>
<evidence type="ECO:0000313" key="10">
    <source>
        <dbReference type="Proteomes" id="UP000602647"/>
    </source>
</evidence>
<proteinExistence type="predicted"/>
<dbReference type="AlphaFoldDB" id="A0A923NK05"/>
<dbReference type="InterPro" id="IPR011922">
    <property type="entry name" value="Cell_div_FtsL"/>
</dbReference>
<keyword evidence="5 8" id="KW-1133">Transmembrane helix</keyword>
<evidence type="ECO:0000256" key="3">
    <source>
        <dbReference type="ARBA" id="ARBA00022618"/>
    </source>
</evidence>
<gene>
    <name evidence="9" type="ORF">H9L42_11885</name>
</gene>
<evidence type="ECO:0000256" key="7">
    <source>
        <dbReference type="ARBA" id="ARBA00023306"/>
    </source>
</evidence>
<keyword evidence="3 9" id="KW-0132">Cell division</keyword>
<keyword evidence="10" id="KW-1185">Reference proteome</keyword>
<dbReference type="EMBL" id="JACRYT010000014">
    <property type="protein sequence ID" value="MBC6680521.1"/>
    <property type="molecule type" value="Genomic_DNA"/>
</dbReference>
<sequence>MIAAEKWYEYQENYQKYGLDMKPKAPRKKPKPQKSGITAKDKTRLLLLTVVAGILCIGLIITTAFAASIKYETNQIIQQNHELEAEIENLNVAVYSESNIEALEEKAMDKQGMVYPSSKQVVYLTEEDLPKDGFADIMRKQAYN</sequence>
<dbReference type="Proteomes" id="UP000602647">
    <property type="component" value="Unassembled WGS sequence"/>
</dbReference>
<comment type="caution">
    <text evidence="9">The sequence shown here is derived from an EMBL/GenBank/DDBJ whole genome shotgun (WGS) entry which is preliminary data.</text>
</comment>
<evidence type="ECO:0000256" key="1">
    <source>
        <dbReference type="ARBA" id="ARBA00004401"/>
    </source>
</evidence>